<dbReference type="Proteomes" id="UP001231649">
    <property type="component" value="Chromosome 15"/>
</dbReference>
<gene>
    <name evidence="1" type="ORF">PYW08_003837</name>
</gene>
<evidence type="ECO:0000313" key="1">
    <source>
        <dbReference type="EMBL" id="KAJ8725654.1"/>
    </source>
</evidence>
<dbReference type="EMBL" id="CM056791">
    <property type="protein sequence ID" value="KAJ8725654.1"/>
    <property type="molecule type" value="Genomic_DNA"/>
</dbReference>
<proteinExistence type="predicted"/>
<keyword evidence="2" id="KW-1185">Reference proteome</keyword>
<sequence>MQNEEFEEEVFVDVNSLPLRPPQPMIPPEKAVRRPWHPVMWDDSILGMPSQDQKESDDEVDRRPRWEAPYITFAEAEQVRLKNLRIQTEAEREMPQPQPRGEYPHKQRIRNLRRLIADGKVKPTPETLIFFLCNKFAVSDDRQKKVVV</sequence>
<evidence type="ECO:0000313" key="2">
    <source>
        <dbReference type="Proteomes" id="UP001231649"/>
    </source>
</evidence>
<comment type="caution">
    <text evidence="1">The sequence shown here is derived from an EMBL/GenBank/DDBJ whole genome shotgun (WGS) entry which is preliminary data.</text>
</comment>
<name>A0ACC2QUC7_9NEOP</name>
<organism evidence="1 2">
    <name type="scientific">Mythimna loreyi</name>
    <dbReference type="NCBI Taxonomy" id="667449"/>
    <lineage>
        <taxon>Eukaryota</taxon>
        <taxon>Metazoa</taxon>
        <taxon>Ecdysozoa</taxon>
        <taxon>Arthropoda</taxon>
        <taxon>Hexapoda</taxon>
        <taxon>Insecta</taxon>
        <taxon>Pterygota</taxon>
        <taxon>Neoptera</taxon>
        <taxon>Endopterygota</taxon>
        <taxon>Lepidoptera</taxon>
        <taxon>Glossata</taxon>
        <taxon>Ditrysia</taxon>
        <taxon>Noctuoidea</taxon>
        <taxon>Noctuidae</taxon>
        <taxon>Noctuinae</taxon>
        <taxon>Hadenini</taxon>
        <taxon>Mythimna</taxon>
    </lineage>
</organism>
<reference evidence="1" key="1">
    <citation type="submission" date="2023-03" db="EMBL/GenBank/DDBJ databases">
        <title>Chromosome-level genomes of two armyworms, Mythimna separata and Mythimna loreyi, provide insights into the biosynthesis and reception of sex pheromones.</title>
        <authorList>
            <person name="Zhao H."/>
        </authorList>
    </citation>
    <scope>NUCLEOTIDE SEQUENCE</scope>
    <source>
        <strain evidence="1">BeijingLab</strain>
    </source>
</reference>
<accession>A0ACC2QUC7</accession>
<protein>
    <submittedName>
        <fullName evidence="1">Uncharacterized protein</fullName>
    </submittedName>
</protein>